<comment type="caution">
    <text evidence="1">The sequence shown here is derived from an EMBL/GenBank/DDBJ whole genome shotgun (WGS) entry which is preliminary data.</text>
</comment>
<dbReference type="EMBL" id="JAWDJW010007954">
    <property type="protein sequence ID" value="KAK3061270.1"/>
    <property type="molecule type" value="Genomic_DNA"/>
</dbReference>
<feature type="non-terminal residue" evidence="1">
    <location>
        <position position="124"/>
    </location>
</feature>
<proteinExistence type="predicted"/>
<name>A0ACC3D409_9PEZI</name>
<protein>
    <submittedName>
        <fullName evidence="1">Uncharacterized protein</fullName>
    </submittedName>
</protein>
<keyword evidence="2" id="KW-1185">Reference proteome</keyword>
<gene>
    <name evidence="1" type="ORF">LTS18_006646</name>
</gene>
<evidence type="ECO:0000313" key="2">
    <source>
        <dbReference type="Proteomes" id="UP001186974"/>
    </source>
</evidence>
<sequence length="124" mass="13528">MVTTRSGTSVHHPTALTSHARKRIRNAAPKLSLKPKPEPPPTTNTLLLPPPRALIRPKSPTEFGLIQERLNQNLYHLITQSILWNQTSGRAARPVLETLLALYPSPAALAAASLPQLTAILQPI</sequence>
<reference evidence="1" key="1">
    <citation type="submission" date="2024-09" db="EMBL/GenBank/DDBJ databases">
        <title>Black Yeasts Isolated from many extreme environments.</title>
        <authorList>
            <person name="Coleine C."/>
            <person name="Stajich J.E."/>
            <person name="Selbmann L."/>
        </authorList>
    </citation>
    <scope>NUCLEOTIDE SEQUENCE</scope>
    <source>
        <strain evidence="1">CCFEE 5737</strain>
    </source>
</reference>
<organism evidence="1 2">
    <name type="scientific">Coniosporium uncinatum</name>
    <dbReference type="NCBI Taxonomy" id="93489"/>
    <lineage>
        <taxon>Eukaryota</taxon>
        <taxon>Fungi</taxon>
        <taxon>Dikarya</taxon>
        <taxon>Ascomycota</taxon>
        <taxon>Pezizomycotina</taxon>
        <taxon>Dothideomycetes</taxon>
        <taxon>Dothideomycetes incertae sedis</taxon>
        <taxon>Coniosporium</taxon>
    </lineage>
</organism>
<accession>A0ACC3D409</accession>
<evidence type="ECO:0000313" key="1">
    <source>
        <dbReference type="EMBL" id="KAK3061270.1"/>
    </source>
</evidence>
<dbReference type="Proteomes" id="UP001186974">
    <property type="component" value="Unassembled WGS sequence"/>
</dbReference>